<dbReference type="EMBL" id="KV878336">
    <property type="protein sequence ID" value="OJJ51571.1"/>
    <property type="molecule type" value="Genomic_DNA"/>
</dbReference>
<feature type="compositionally biased region" description="Low complexity" evidence="1">
    <location>
        <begin position="785"/>
        <end position="800"/>
    </location>
</feature>
<feature type="domain" description="DUF7785" evidence="2">
    <location>
        <begin position="490"/>
        <end position="582"/>
    </location>
</feature>
<feature type="compositionally biased region" description="Low complexity" evidence="1">
    <location>
        <begin position="858"/>
        <end position="870"/>
    </location>
</feature>
<dbReference type="InterPro" id="IPR057199">
    <property type="entry name" value="DUF7877"/>
</dbReference>
<keyword evidence="5" id="KW-1185">Reference proteome</keyword>
<evidence type="ECO:0000256" key="1">
    <source>
        <dbReference type="SAM" id="MobiDB-lite"/>
    </source>
</evidence>
<feature type="compositionally biased region" description="Low complexity" evidence="1">
    <location>
        <begin position="685"/>
        <end position="694"/>
    </location>
</feature>
<dbReference type="Pfam" id="PF25289">
    <property type="entry name" value="DUF7877"/>
    <property type="match status" value="1"/>
</dbReference>
<gene>
    <name evidence="4" type="ORF">ASPZODRAFT_55194</name>
</gene>
<feature type="compositionally biased region" description="Low complexity" evidence="1">
    <location>
        <begin position="741"/>
        <end position="752"/>
    </location>
</feature>
<name>A0A1L9SWV1_9EURO</name>
<dbReference type="AlphaFoldDB" id="A0A1L9SWV1"/>
<feature type="region of interest" description="Disordered" evidence="1">
    <location>
        <begin position="648"/>
        <end position="710"/>
    </location>
</feature>
<dbReference type="GeneID" id="34614989"/>
<sequence>MSADEGSETASMPLANGTHNPVTPDPPALATPGKRKRGPSHDEKASQEASASSSQPQDKAQLHETLRNLVEVLNKNDADLHLLTCPLPISPTKPRSKRAKLTEDREEYFTIQSRVSAGRYNTMQEFLADIEKASASIIERKQSQGTLTDGSQGDETPLTEVINRIAAFKKLLNSLIRQASYMKQSKVKAEPTEEGSEEPSKAPSSNEDIRDESISLTLFGNLSHPKQLYSSLQKSVKVQLPSEPGSHEYVEVQAPLHEDALPNGITATKIAPYRPETVTQEIRKFGDVFAPRPNLPQLEPPRRSRSSARNAVGTWIDPFEAATDIRLFPGERNNYCLAPLPSGNWLQYGGVTSSPSYWNRRQKQSSQYHGDSDTMQRPLEESGLWAEDDASVLQGVYSSFAPTFDSSGAVVQGHSKDLVWWGKKGAKRLQTLLSLAYSDDGAEASVEQETSLTELDEDGLEELVKTFSPEQLPDFTVDENVTKEEVVESKEVNEMLRDVSELLETLSSYQKLRNLDPSLQNGEPIDVSPDLGTPYAVSDAEQTIYETLESSLVAILANLPPYAVAKLNGDQLAELNISQRIVLDTPDYRGTMEKDDLTLQQERAAAMAPSAANRNPTPNLGAVARTGSFQGSQGGYNQRAYAANTRVPQTPGAGFQVPQQYYSGRQPSASYTPAASHTQQYAGVPRAPATPTPRQAFVPPGYSHTPSQFNQPYQRQLANGYTQAYAAQQVPAGPSQPSPQPYGQRPGQPGPYNASFGGARSASPQKPSPYGAPQPRTPYMTAGANNQTQQQQPQPQRYHPSQPPPPQYTNNQPANPVLSPGAAYANSAAAITYARSAAEQAALIERTKAQLAANSIRQSSSSTPQQSSQPGGEYGSSQERSITPAGKPNGTPVPS</sequence>
<dbReference type="VEuPathDB" id="FungiDB:ASPZODRAFT_55194"/>
<organism evidence="4 5">
    <name type="scientific">Penicilliopsis zonata CBS 506.65</name>
    <dbReference type="NCBI Taxonomy" id="1073090"/>
    <lineage>
        <taxon>Eukaryota</taxon>
        <taxon>Fungi</taxon>
        <taxon>Dikarya</taxon>
        <taxon>Ascomycota</taxon>
        <taxon>Pezizomycotina</taxon>
        <taxon>Eurotiomycetes</taxon>
        <taxon>Eurotiomycetidae</taxon>
        <taxon>Eurotiales</taxon>
        <taxon>Aspergillaceae</taxon>
        <taxon>Penicilliopsis</taxon>
    </lineage>
</organism>
<feature type="region of interest" description="Disordered" evidence="1">
    <location>
        <begin position="851"/>
        <end position="895"/>
    </location>
</feature>
<dbReference type="InterPro" id="IPR056687">
    <property type="entry name" value="DUF7785"/>
</dbReference>
<feature type="compositionally biased region" description="Polar residues" evidence="1">
    <location>
        <begin position="657"/>
        <end position="681"/>
    </location>
</feature>
<evidence type="ECO:0000259" key="3">
    <source>
        <dbReference type="Pfam" id="PF25289"/>
    </source>
</evidence>
<feature type="domain" description="DUF7877" evidence="3">
    <location>
        <begin position="62"/>
        <end position="175"/>
    </location>
</feature>
<evidence type="ECO:0000259" key="2">
    <source>
        <dbReference type="Pfam" id="PF25009"/>
    </source>
</evidence>
<dbReference type="RefSeq" id="XP_022586081.1">
    <property type="nucleotide sequence ID" value="XM_022728525.1"/>
</dbReference>
<feature type="region of interest" description="Disordered" evidence="1">
    <location>
        <begin position="290"/>
        <end position="309"/>
    </location>
</feature>
<accession>A0A1L9SWV1</accession>
<reference evidence="5" key="1">
    <citation type="journal article" date="2017" name="Genome Biol.">
        <title>Comparative genomics reveals high biological diversity and specific adaptations in the industrially and medically important fungal genus Aspergillus.</title>
        <authorList>
            <person name="de Vries R.P."/>
            <person name="Riley R."/>
            <person name="Wiebenga A."/>
            <person name="Aguilar-Osorio G."/>
            <person name="Amillis S."/>
            <person name="Uchima C.A."/>
            <person name="Anderluh G."/>
            <person name="Asadollahi M."/>
            <person name="Askin M."/>
            <person name="Barry K."/>
            <person name="Battaglia E."/>
            <person name="Bayram O."/>
            <person name="Benocci T."/>
            <person name="Braus-Stromeyer S.A."/>
            <person name="Caldana C."/>
            <person name="Canovas D."/>
            <person name="Cerqueira G.C."/>
            <person name="Chen F."/>
            <person name="Chen W."/>
            <person name="Choi C."/>
            <person name="Clum A."/>
            <person name="Dos Santos R.A."/>
            <person name="Damasio A.R."/>
            <person name="Diallinas G."/>
            <person name="Emri T."/>
            <person name="Fekete E."/>
            <person name="Flipphi M."/>
            <person name="Freyberg S."/>
            <person name="Gallo A."/>
            <person name="Gournas C."/>
            <person name="Habgood R."/>
            <person name="Hainaut M."/>
            <person name="Harispe M.L."/>
            <person name="Henrissat B."/>
            <person name="Hilden K.S."/>
            <person name="Hope R."/>
            <person name="Hossain A."/>
            <person name="Karabika E."/>
            <person name="Karaffa L."/>
            <person name="Karanyi Z."/>
            <person name="Krasevec N."/>
            <person name="Kuo A."/>
            <person name="Kusch H."/>
            <person name="LaButti K."/>
            <person name="Lagendijk E.L."/>
            <person name="Lapidus A."/>
            <person name="Levasseur A."/>
            <person name="Lindquist E."/>
            <person name="Lipzen A."/>
            <person name="Logrieco A.F."/>
            <person name="MacCabe A."/>
            <person name="Maekelae M.R."/>
            <person name="Malavazi I."/>
            <person name="Melin P."/>
            <person name="Meyer V."/>
            <person name="Mielnichuk N."/>
            <person name="Miskei M."/>
            <person name="Molnar A.P."/>
            <person name="Mule G."/>
            <person name="Ngan C.Y."/>
            <person name="Orejas M."/>
            <person name="Orosz E."/>
            <person name="Ouedraogo J.P."/>
            <person name="Overkamp K.M."/>
            <person name="Park H.-S."/>
            <person name="Perrone G."/>
            <person name="Piumi F."/>
            <person name="Punt P.J."/>
            <person name="Ram A.F."/>
            <person name="Ramon A."/>
            <person name="Rauscher S."/>
            <person name="Record E."/>
            <person name="Riano-Pachon D.M."/>
            <person name="Robert V."/>
            <person name="Roehrig J."/>
            <person name="Ruller R."/>
            <person name="Salamov A."/>
            <person name="Salih N.S."/>
            <person name="Samson R.A."/>
            <person name="Sandor E."/>
            <person name="Sanguinetti M."/>
            <person name="Schuetze T."/>
            <person name="Sepcic K."/>
            <person name="Shelest E."/>
            <person name="Sherlock G."/>
            <person name="Sophianopoulou V."/>
            <person name="Squina F.M."/>
            <person name="Sun H."/>
            <person name="Susca A."/>
            <person name="Todd R.B."/>
            <person name="Tsang A."/>
            <person name="Unkles S.E."/>
            <person name="van de Wiele N."/>
            <person name="van Rossen-Uffink D."/>
            <person name="Oliveira J.V."/>
            <person name="Vesth T.C."/>
            <person name="Visser J."/>
            <person name="Yu J.-H."/>
            <person name="Zhou M."/>
            <person name="Andersen M.R."/>
            <person name="Archer D.B."/>
            <person name="Baker S.E."/>
            <person name="Benoit I."/>
            <person name="Brakhage A.A."/>
            <person name="Braus G.H."/>
            <person name="Fischer R."/>
            <person name="Frisvad J.C."/>
            <person name="Goldman G.H."/>
            <person name="Houbraken J."/>
            <person name="Oakley B."/>
            <person name="Pocsi I."/>
            <person name="Scazzocchio C."/>
            <person name="Seiboth B."/>
            <person name="vanKuyk P.A."/>
            <person name="Wortman J."/>
            <person name="Dyer P.S."/>
            <person name="Grigoriev I.V."/>
        </authorList>
    </citation>
    <scope>NUCLEOTIDE SEQUENCE [LARGE SCALE GENOMIC DNA]</scope>
    <source>
        <strain evidence="5">CBS 506.65</strain>
    </source>
</reference>
<feature type="region of interest" description="Disordered" evidence="1">
    <location>
        <begin position="727"/>
        <end position="820"/>
    </location>
</feature>
<feature type="compositionally biased region" description="Pro residues" evidence="1">
    <location>
        <begin position="766"/>
        <end position="776"/>
    </location>
</feature>
<dbReference type="Pfam" id="PF25009">
    <property type="entry name" value="DUF7785"/>
    <property type="match status" value="1"/>
</dbReference>
<evidence type="ECO:0000313" key="4">
    <source>
        <dbReference type="EMBL" id="OJJ51571.1"/>
    </source>
</evidence>
<proteinExistence type="predicted"/>
<feature type="region of interest" description="Disordered" evidence="1">
    <location>
        <begin position="182"/>
        <end position="209"/>
    </location>
</feature>
<dbReference type="STRING" id="1073090.A0A1L9SWV1"/>
<dbReference type="Proteomes" id="UP000184188">
    <property type="component" value="Unassembled WGS sequence"/>
</dbReference>
<protein>
    <submittedName>
        <fullName evidence="4">Uncharacterized protein</fullName>
    </submittedName>
</protein>
<feature type="region of interest" description="Disordered" evidence="1">
    <location>
        <begin position="1"/>
        <end position="61"/>
    </location>
</feature>
<feature type="compositionally biased region" description="Low complexity" evidence="1">
    <location>
        <begin position="47"/>
        <end position="57"/>
    </location>
</feature>
<evidence type="ECO:0000313" key="5">
    <source>
        <dbReference type="Proteomes" id="UP000184188"/>
    </source>
</evidence>
<feature type="compositionally biased region" description="Low complexity" evidence="1">
    <location>
        <begin position="808"/>
        <end position="820"/>
    </location>
</feature>
<dbReference type="OrthoDB" id="5354458at2759"/>
<feature type="region of interest" description="Disordered" evidence="1">
    <location>
        <begin position="607"/>
        <end position="636"/>
    </location>
</feature>